<dbReference type="RefSeq" id="WP_121129923.1">
    <property type="nucleotide sequence ID" value="NZ_JBHUFK010000003.1"/>
</dbReference>
<protein>
    <submittedName>
        <fullName evidence="1">Uncharacterized protein</fullName>
    </submittedName>
</protein>
<accession>A0A494Z2N3</accession>
<dbReference type="AlphaFoldDB" id="A0A494Z2N3"/>
<reference evidence="1 2" key="1">
    <citation type="journal article" date="2015" name="Antonie Van Leeuwenhoek">
        <title>Oceanobacillus bengalensis sp. nov., a bacterium isolated from seawater of the Bay of Bengal.</title>
        <authorList>
            <person name="Yongchang O."/>
            <person name="Xiang W."/>
            <person name="Wang G."/>
        </authorList>
    </citation>
    <scope>NUCLEOTIDE SEQUENCE [LARGE SCALE GENOMIC DNA]</scope>
    <source>
        <strain evidence="1 2">MCCC 1K00260</strain>
    </source>
</reference>
<dbReference type="Proteomes" id="UP000281813">
    <property type="component" value="Unassembled WGS sequence"/>
</dbReference>
<gene>
    <name evidence="1" type="ORF">D8M05_06685</name>
</gene>
<evidence type="ECO:0000313" key="2">
    <source>
        <dbReference type="Proteomes" id="UP000281813"/>
    </source>
</evidence>
<dbReference type="EMBL" id="RBZO01000008">
    <property type="protein sequence ID" value="RKQ16558.1"/>
    <property type="molecule type" value="Genomic_DNA"/>
</dbReference>
<evidence type="ECO:0000313" key="1">
    <source>
        <dbReference type="EMBL" id="RKQ16558.1"/>
    </source>
</evidence>
<organism evidence="1 2">
    <name type="scientific">Oceanobacillus bengalensis</name>
    <dbReference type="NCBI Taxonomy" id="1435466"/>
    <lineage>
        <taxon>Bacteria</taxon>
        <taxon>Bacillati</taxon>
        <taxon>Bacillota</taxon>
        <taxon>Bacilli</taxon>
        <taxon>Bacillales</taxon>
        <taxon>Bacillaceae</taxon>
        <taxon>Oceanobacillus</taxon>
    </lineage>
</organism>
<name>A0A494Z2N3_9BACI</name>
<sequence length="78" mass="8697">MLGGAGVEYNPIILEESEVITEMDKILDISCVTELALTYMLWTMRKQLLWAGDKRTSIISANKILIENGNGIIAIEKN</sequence>
<keyword evidence="2" id="KW-1185">Reference proteome</keyword>
<dbReference type="OrthoDB" id="9807853at2"/>
<comment type="caution">
    <text evidence="1">The sequence shown here is derived from an EMBL/GenBank/DDBJ whole genome shotgun (WGS) entry which is preliminary data.</text>
</comment>
<proteinExistence type="predicted"/>